<keyword evidence="4" id="KW-1185">Reference proteome</keyword>
<evidence type="ECO:0000313" key="3">
    <source>
        <dbReference type="EMBL" id="KAF9487056.1"/>
    </source>
</evidence>
<reference evidence="3" key="1">
    <citation type="submission" date="2020-11" db="EMBL/GenBank/DDBJ databases">
        <authorList>
            <consortium name="DOE Joint Genome Institute"/>
            <person name="Ahrendt S."/>
            <person name="Riley R."/>
            <person name="Andreopoulos W."/>
            <person name="Labutti K."/>
            <person name="Pangilinan J."/>
            <person name="Ruiz-Duenas F.J."/>
            <person name="Barrasa J.M."/>
            <person name="Sanchez-Garcia M."/>
            <person name="Camarero S."/>
            <person name="Miyauchi S."/>
            <person name="Serrano A."/>
            <person name="Linde D."/>
            <person name="Babiker R."/>
            <person name="Drula E."/>
            <person name="Ayuso-Fernandez I."/>
            <person name="Pacheco R."/>
            <person name="Padilla G."/>
            <person name="Ferreira P."/>
            <person name="Barriuso J."/>
            <person name="Kellner H."/>
            <person name="Castanera R."/>
            <person name="Alfaro M."/>
            <person name="Ramirez L."/>
            <person name="Pisabarro A.G."/>
            <person name="Kuo A."/>
            <person name="Tritt A."/>
            <person name="Lipzen A."/>
            <person name="He G."/>
            <person name="Yan M."/>
            <person name="Ng V."/>
            <person name="Cullen D."/>
            <person name="Martin F."/>
            <person name="Rosso M.-N."/>
            <person name="Henrissat B."/>
            <person name="Hibbett D."/>
            <person name="Martinez A.T."/>
            <person name="Grigoriev I.V."/>
        </authorList>
    </citation>
    <scope>NUCLEOTIDE SEQUENCE</scope>
    <source>
        <strain evidence="3">ATCC 90797</strain>
    </source>
</reference>
<feature type="region of interest" description="Disordered" evidence="2">
    <location>
        <begin position="87"/>
        <end position="178"/>
    </location>
</feature>
<feature type="region of interest" description="Disordered" evidence="2">
    <location>
        <begin position="1"/>
        <end position="58"/>
    </location>
</feature>
<accession>A0A9P6D009</accession>
<feature type="coiled-coil region" evidence="1">
    <location>
        <begin position="216"/>
        <end position="250"/>
    </location>
</feature>
<protein>
    <submittedName>
        <fullName evidence="3">Uncharacterized protein</fullName>
    </submittedName>
</protein>
<feature type="compositionally biased region" description="Low complexity" evidence="2">
    <location>
        <begin position="29"/>
        <end position="42"/>
    </location>
</feature>
<dbReference type="AlphaFoldDB" id="A0A9P6D009"/>
<organism evidence="3 4">
    <name type="scientific">Pleurotus eryngii</name>
    <name type="common">Boletus of the steppes</name>
    <dbReference type="NCBI Taxonomy" id="5323"/>
    <lineage>
        <taxon>Eukaryota</taxon>
        <taxon>Fungi</taxon>
        <taxon>Dikarya</taxon>
        <taxon>Basidiomycota</taxon>
        <taxon>Agaricomycotina</taxon>
        <taxon>Agaricomycetes</taxon>
        <taxon>Agaricomycetidae</taxon>
        <taxon>Agaricales</taxon>
        <taxon>Pleurotineae</taxon>
        <taxon>Pleurotaceae</taxon>
        <taxon>Pleurotus</taxon>
    </lineage>
</organism>
<evidence type="ECO:0000256" key="2">
    <source>
        <dbReference type="SAM" id="MobiDB-lite"/>
    </source>
</evidence>
<comment type="caution">
    <text evidence="3">The sequence shown here is derived from an EMBL/GenBank/DDBJ whole genome shotgun (WGS) entry which is preliminary data.</text>
</comment>
<sequence length="338" mass="37501">MSDFHSIQSSSHRSLRQPSPSASKSLERQQQVQQEGSGQPTQTHRNLKTLPSNMHRVHRVPELAVLRPHVNQDTAKDMQADRMQAHWSDPLASEGYGRRPTPRPTPDLEGIQQTGHATQGTEPSDLLPPVEQASVGTQQGSSLPDPHTRSRHPSDHGASPEEVASPHLEQQTSISANSSDYHSILGEVKKENIESLPKRYTDAGIVEEILELTNKHDILSEKVDGIVEENQELLEEVQSMSENISTLMENMRLRATQSDSLFQEKKKPNQPKRRTEEALVLAASVRDYLAVLLRVKDVGLVSVSAEDASRFAKLCNTDEKGGDCCTMDNFRVDLIGTC</sequence>
<feature type="compositionally biased region" description="Polar residues" evidence="2">
    <location>
        <begin position="168"/>
        <end position="178"/>
    </location>
</feature>
<evidence type="ECO:0000313" key="4">
    <source>
        <dbReference type="Proteomes" id="UP000807025"/>
    </source>
</evidence>
<dbReference type="EMBL" id="MU154828">
    <property type="protein sequence ID" value="KAF9487056.1"/>
    <property type="molecule type" value="Genomic_DNA"/>
</dbReference>
<evidence type="ECO:0000256" key="1">
    <source>
        <dbReference type="SAM" id="Coils"/>
    </source>
</evidence>
<proteinExistence type="predicted"/>
<gene>
    <name evidence="3" type="ORF">BDN71DRAFT_1514342</name>
</gene>
<name>A0A9P6D009_PLEER</name>
<keyword evidence="1" id="KW-0175">Coiled coil</keyword>
<dbReference type="Proteomes" id="UP000807025">
    <property type="component" value="Unassembled WGS sequence"/>
</dbReference>
<feature type="compositionally biased region" description="Polar residues" evidence="2">
    <location>
        <begin position="111"/>
        <end position="122"/>
    </location>
</feature>
<feature type="compositionally biased region" description="Basic and acidic residues" evidence="2">
    <location>
        <begin position="146"/>
        <end position="159"/>
    </location>
</feature>
<feature type="compositionally biased region" description="Polar residues" evidence="2">
    <location>
        <begin position="1"/>
        <end position="24"/>
    </location>
</feature>